<sequence length="567" mass="63998">MVLSPAELHNLHSLVPFITQWVQQRKARGAADSLAELVTAGGSQAMHKALKQTYALTKMNKTNHETGIVNVSSNDLRTLFYNYDDEVWYRTLLTLFMNSEPPIVTEACFQGLAEESDKIVVANQSKGKKPDERLLESVQNYLHRLTWLSFIALGEVCAMIRDTAVDFNAVTAALGPALLLGNTGYKGSASPKDILGFLCSNCEYYFGIGKLKEDSLGMRDMFVKIEDEKDPFAPQKNSLRNFYKRVNPAHARIVDELFELYDFSTLGKALFDEYDALPEGWKSLLADDPKTRTWYDNTIPDINSLSYTEIPDVHINKSFKASRNRDTILCIVDEIVDSEFAFHNIMHTFNEKYVKAVTREALRLQGSEKGSKASLGLSEQEVDRIFGKRLSDVIALVENMIIELEVLRLVRDPIDRPGGRPGVLAEIFLRNQSKFQSIYGPYNAEMKSTTAVVKRAIEETPASKNFSKNATVLTGMTFDEMWDIVSDREDVLKSKTIDSILIQPVKRFPNYIMLFKRLQGKVLKASDPSDPVHEKLKRVVELCQKITGKIDQIIQSEGKVRNLLGID</sequence>
<dbReference type="Pfam" id="PF00621">
    <property type="entry name" value="RhoGEF"/>
    <property type="match status" value="1"/>
</dbReference>
<dbReference type="InterPro" id="IPR035899">
    <property type="entry name" value="DBL_dom_sf"/>
</dbReference>
<dbReference type="InterPro" id="IPR000219">
    <property type="entry name" value="DH_dom"/>
</dbReference>
<dbReference type="PANTHER" id="PTHR12673:SF159">
    <property type="entry name" value="LD03170P"/>
    <property type="match status" value="1"/>
</dbReference>
<evidence type="ECO:0000259" key="1">
    <source>
        <dbReference type="PROSITE" id="PS50010"/>
    </source>
</evidence>
<dbReference type="AlphaFoldDB" id="A0A7S3UYL7"/>
<dbReference type="Gene3D" id="1.20.900.10">
    <property type="entry name" value="Dbl homology (DH) domain"/>
    <property type="match status" value="1"/>
</dbReference>
<reference evidence="2" key="1">
    <citation type="submission" date="2021-01" db="EMBL/GenBank/DDBJ databases">
        <authorList>
            <person name="Corre E."/>
            <person name="Pelletier E."/>
            <person name="Niang G."/>
            <person name="Scheremetjew M."/>
            <person name="Finn R."/>
            <person name="Kale V."/>
            <person name="Holt S."/>
            <person name="Cochrane G."/>
            <person name="Meng A."/>
            <person name="Brown T."/>
            <person name="Cohen L."/>
        </authorList>
    </citation>
    <scope>NUCLEOTIDE SEQUENCE</scope>
    <source>
        <strain evidence="2">GSBS06</strain>
    </source>
</reference>
<feature type="domain" description="DH" evidence="1">
    <location>
        <begin position="327"/>
        <end position="553"/>
    </location>
</feature>
<accession>A0A7S3UYL7</accession>
<dbReference type="InterPro" id="IPR051092">
    <property type="entry name" value="FYVE_RhoGEF_PH"/>
</dbReference>
<gene>
    <name evidence="2" type="ORF">ASTO00021_LOCUS11017</name>
</gene>
<dbReference type="PROSITE" id="PS50010">
    <property type="entry name" value="DH_2"/>
    <property type="match status" value="1"/>
</dbReference>
<protein>
    <recommendedName>
        <fullName evidence="1">DH domain-containing protein</fullName>
    </recommendedName>
</protein>
<dbReference type="SMART" id="SM00325">
    <property type="entry name" value="RhoGEF"/>
    <property type="match status" value="1"/>
</dbReference>
<dbReference type="GO" id="GO:0005737">
    <property type="term" value="C:cytoplasm"/>
    <property type="evidence" value="ECO:0007669"/>
    <property type="project" value="TreeGrafter"/>
</dbReference>
<evidence type="ECO:0000313" key="2">
    <source>
        <dbReference type="EMBL" id="CAE0440883.1"/>
    </source>
</evidence>
<dbReference type="EMBL" id="HBIN01014558">
    <property type="protein sequence ID" value="CAE0440883.1"/>
    <property type="molecule type" value="Transcribed_RNA"/>
</dbReference>
<dbReference type="PANTHER" id="PTHR12673">
    <property type="entry name" value="FACIOGENITAL DYSPLASIA PROTEIN"/>
    <property type="match status" value="1"/>
</dbReference>
<dbReference type="GO" id="GO:0005085">
    <property type="term" value="F:guanyl-nucleotide exchange factor activity"/>
    <property type="evidence" value="ECO:0007669"/>
    <property type="project" value="InterPro"/>
</dbReference>
<organism evidence="2">
    <name type="scientific">Aplanochytrium stocchinoi</name>
    <dbReference type="NCBI Taxonomy" id="215587"/>
    <lineage>
        <taxon>Eukaryota</taxon>
        <taxon>Sar</taxon>
        <taxon>Stramenopiles</taxon>
        <taxon>Bigyra</taxon>
        <taxon>Labyrinthulomycetes</taxon>
        <taxon>Thraustochytrida</taxon>
        <taxon>Thraustochytriidae</taxon>
        <taxon>Aplanochytrium</taxon>
    </lineage>
</organism>
<dbReference type="SUPFAM" id="SSF48065">
    <property type="entry name" value="DBL homology domain (DH-domain)"/>
    <property type="match status" value="1"/>
</dbReference>
<name>A0A7S3UYL7_9STRA</name>
<proteinExistence type="predicted"/>